<proteinExistence type="predicted"/>
<gene>
    <name evidence="1" type="ORF">L3Q82_012885</name>
</gene>
<sequence>SIMANSDVYGPTTTANPKSSLLMFPSDNLDKVRFLIKVLEVLLSLVAFVLEEVVSSCTSCSALYFFEFISCTAFLFTLLLLILLSTVLHTKVGITAWPHLTCRLDEDQRAAAVYLLSVPAE</sequence>
<name>A0ACB8W0U8_9TELE</name>
<reference evidence="1" key="1">
    <citation type="submission" date="2022-04" db="EMBL/GenBank/DDBJ databases">
        <title>Jade perch genome.</title>
        <authorList>
            <person name="Chao B."/>
        </authorList>
    </citation>
    <scope>NUCLEOTIDE SEQUENCE</scope>
    <source>
        <strain evidence="1">CB-2022</strain>
    </source>
</reference>
<protein>
    <submittedName>
        <fullName evidence="1">Uncharacterized protein</fullName>
    </submittedName>
</protein>
<keyword evidence="2" id="KW-1185">Reference proteome</keyword>
<evidence type="ECO:0000313" key="1">
    <source>
        <dbReference type="EMBL" id="KAI3360817.1"/>
    </source>
</evidence>
<dbReference type="Proteomes" id="UP000831701">
    <property type="component" value="Chromosome 16"/>
</dbReference>
<comment type="caution">
    <text evidence="1">The sequence shown here is derived from an EMBL/GenBank/DDBJ whole genome shotgun (WGS) entry which is preliminary data.</text>
</comment>
<evidence type="ECO:0000313" key="2">
    <source>
        <dbReference type="Proteomes" id="UP000831701"/>
    </source>
</evidence>
<organism evidence="1 2">
    <name type="scientific">Scortum barcoo</name>
    <name type="common">barcoo grunter</name>
    <dbReference type="NCBI Taxonomy" id="214431"/>
    <lineage>
        <taxon>Eukaryota</taxon>
        <taxon>Metazoa</taxon>
        <taxon>Chordata</taxon>
        <taxon>Craniata</taxon>
        <taxon>Vertebrata</taxon>
        <taxon>Euteleostomi</taxon>
        <taxon>Actinopterygii</taxon>
        <taxon>Neopterygii</taxon>
        <taxon>Teleostei</taxon>
        <taxon>Neoteleostei</taxon>
        <taxon>Acanthomorphata</taxon>
        <taxon>Eupercaria</taxon>
        <taxon>Centrarchiformes</taxon>
        <taxon>Terapontoidei</taxon>
        <taxon>Terapontidae</taxon>
        <taxon>Scortum</taxon>
    </lineage>
</organism>
<dbReference type="EMBL" id="CM041546">
    <property type="protein sequence ID" value="KAI3360817.1"/>
    <property type="molecule type" value="Genomic_DNA"/>
</dbReference>
<accession>A0ACB8W0U8</accession>
<feature type="non-terminal residue" evidence="1">
    <location>
        <position position="1"/>
    </location>
</feature>